<dbReference type="AlphaFoldDB" id="A0AAJ0MA13"/>
<comment type="caution">
    <text evidence="2">The sequence shown here is derived from an EMBL/GenBank/DDBJ whole genome shotgun (WGS) entry which is preliminary data.</text>
</comment>
<organism evidence="2 3">
    <name type="scientific">Lasiosphaeria hispida</name>
    <dbReference type="NCBI Taxonomy" id="260671"/>
    <lineage>
        <taxon>Eukaryota</taxon>
        <taxon>Fungi</taxon>
        <taxon>Dikarya</taxon>
        <taxon>Ascomycota</taxon>
        <taxon>Pezizomycotina</taxon>
        <taxon>Sordariomycetes</taxon>
        <taxon>Sordariomycetidae</taxon>
        <taxon>Sordariales</taxon>
        <taxon>Lasiosphaeriaceae</taxon>
        <taxon>Lasiosphaeria</taxon>
    </lineage>
</organism>
<evidence type="ECO:0000256" key="1">
    <source>
        <dbReference type="SAM" id="Phobius"/>
    </source>
</evidence>
<name>A0AAJ0MA13_9PEZI</name>
<evidence type="ECO:0000313" key="2">
    <source>
        <dbReference type="EMBL" id="KAK3345798.1"/>
    </source>
</evidence>
<protein>
    <submittedName>
        <fullName evidence="2">Uncharacterized protein</fullName>
    </submittedName>
</protein>
<proteinExistence type="predicted"/>
<keyword evidence="1" id="KW-0812">Transmembrane</keyword>
<sequence length="154" mass="16753">MPIANILWNATENLTAMFEKVAEGLTLQMRDMSSDAASRQLGTAVRYVLHIRVRWGFFSLLVVTVVCGFVYVVGVLVQTRQLGLPTWKGSPYPTLAFAPDGAETRDLLQKDCCSGREGSPLKGVLRSRGSVVMGLQDVGNGYYRLRAGGDLGAQ</sequence>
<dbReference type="EMBL" id="JAUIQD010000006">
    <property type="protein sequence ID" value="KAK3345798.1"/>
    <property type="molecule type" value="Genomic_DNA"/>
</dbReference>
<accession>A0AAJ0MA13</accession>
<feature type="transmembrane region" description="Helical" evidence="1">
    <location>
        <begin position="55"/>
        <end position="77"/>
    </location>
</feature>
<dbReference type="PANTHER" id="PTHR35394:SF5">
    <property type="entry name" value="DUF3176 DOMAIN-CONTAINING PROTEIN"/>
    <property type="match status" value="1"/>
</dbReference>
<keyword evidence="1" id="KW-0472">Membrane</keyword>
<evidence type="ECO:0000313" key="3">
    <source>
        <dbReference type="Proteomes" id="UP001275084"/>
    </source>
</evidence>
<gene>
    <name evidence="2" type="ORF">B0T25DRAFT_264188</name>
</gene>
<reference evidence="2" key="1">
    <citation type="journal article" date="2023" name="Mol. Phylogenet. Evol.">
        <title>Genome-scale phylogeny and comparative genomics of the fungal order Sordariales.</title>
        <authorList>
            <person name="Hensen N."/>
            <person name="Bonometti L."/>
            <person name="Westerberg I."/>
            <person name="Brannstrom I.O."/>
            <person name="Guillou S."/>
            <person name="Cros-Aarteil S."/>
            <person name="Calhoun S."/>
            <person name="Haridas S."/>
            <person name="Kuo A."/>
            <person name="Mondo S."/>
            <person name="Pangilinan J."/>
            <person name="Riley R."/>
            <person name="LaButti K."/>
            <person name="Andreopoulos B."/>
            <person name="Lipzen A."/>
            <person name="Chen C."/>
            <person name="Yan M."/>
            <person name="Daum C."/>
            <person name="Ng V."/>
            <person name="Clum A."/>
            <person name="Steindorff A."/>
            <person name="Ohm R.A."/>
            <person name="Martin F."/>
            <person name="Silar P."/>
            <person name="Natvig D.O."/>
            <person name="Lalanne C."/>
            <person name="Gautier V."/>
            <person name="Ament-Velasquez S.L."/>
            <person name="Kruys A."/>
            <person name="Hutchinson M.I."/>
            <person name="Powell A.J."/>
            <person name="Barry K."/>
            <person name="Miller A.N."/>
            <person name="Grigoriev I.V."/>
            <person name="Debuchy R."/>
            <person name="Gladieux P."/>
            <person name="Hiltunen Thoren M."/>
            <person name="Johannesson H."/>
        </authorList>
    </citation>
    <scope>NUCLEOTIDE SEQUENCE</scope>
    <source>
        <strain evidence="2">CBS 955.72</strain>
    </source>
</reference>
<reference evidence="2" key="2">
    <citation type="submission" date="2023-06" db="EMBL/GenBank/DDBJ databases">
        <authorList>
            <consortium name="Lawrence Berkeley National Laboratory"/>
            <person name="Haridas S."/>
            <person name="Hensen N."/>
            <person name="Bonometti L."/>
            <person name="Westerberg I."/>
            <person name="Brannstrom I.O."/>
            <person name="Guillou S."/>
            <person name="Cros-Aarteil S."/>
            <person name="Calhoun S."/>
            <person name="Kuo A."/>
            <person name="Mondo S."/>
            <person name="Pangilinan J."/>
            <person name="Riley R."/>
            <person name="Labutti K."/>
            <person name="Andreopoulos B."/>
            <person name="Lipzen A."/>
            <person name="Chen C."/>
            <person name="Yanf M."/>
            <person name="Daum C."/>
            <person name="Ng V."/>
            <person name="Clum A."/>
            <person name="Steindorff A."/>
            <person name="Ohm R."/>
            <person name="Martin F."/>
            <person name="Silar P."/>
            <person name="Natvig D."/>
            <person name="Lalanne C."/>
            <person name="Gautier V."/>
            <person name="Ament-Velasquez S.L."/>
            <person name="Kruys A."/>
            <person name="Hutchinson M.I."/>
            <person name="Powell A.J."/>
            <person name="Barry K."/>
            <person name="Miller A.N."/>
            <person name="Grigoriev I.V."/>
            <person name="Debuchy R."/>
            <person name="Gladieux P."/>
            <person name="Thoren M.H."/>
            <person name="Johannesson H."/>
        </authorList>
    </citation>
    <scope>NUCLEOTIDE SEQUENCE</scope>
    <source>
        <strain evidence="2">CBS 955.72</strain>
    </source>
</reference>
<dbReference type="Proteomes" id="UP001275084">
    <property type="component" value="Unassembled WGS sequence"/>
</dbReference>
<keyword evidence="3" id="KW-1185">Reference proteome</keyword>
<dbReference type="PANTHER" id="PTHR35394">
    <property type="entry name" value="DUF3176 DOMAIN-CONTAINING PROTEIN"/>
    <property type="match status" value="1"/>
</dbReference>
<keyword evidence="1" id="KW-1133">Transmembrane helix</keyword>